<evidence type="ECO:0000313" key="7">
    <source>
        <dbReference type="EMBL" id="QSX79806.1"/>
    </source>
</evidence>
<keyword evidence="3" id="KW-0175">Coiled coil</keyword>
<dbReference type="Gene3D" id="1.10.10.10">
    <property type="entry name" value="Winged helix-like DNA-binding domain superfamily/Winged helix DNA-binding domain"/>
    <property type="match status" value="1"/>
</dbReference>
<dbReference type="GO" id="GO:0006355">
    <property type="term" value="P:regulation of DNA-templated transcription"/>
    <property type="evidence" value="ECO:0007669"/>
    <property type="project" value="InterPro"/>
</dbReference>
<dbReference type="RefSeq" id="WP_200610594.1">
    <property type="nucleotide sequence ID" value="NZ_CP071518.1"/>
</dbReference>
<evidence type="ECO:0000313" key="8">
    <source>
        <dbReference type="Proteomes" id="UP000639274"/>
    </source>
</evidence>
<dbReference type="SUPFAM" id="SSF48452">
    <property type="entry name" value="TPR-like"/>
    <property type="match status" value="2"/>
</dbReference>
<keyword evidence="1 2" id="KW-0238">DNA-binding</keyword>
<evidence type="ECO:0000256" key="5">
    <source>
        <dbReference type="SAM" id="Phobius"/>
    </source>
</evidence>
<dbReference type="Gene3D" id="1.25.40.10">
    <property type="entry name" value="Tetratricopeptide repeat domain"/>
    <property type="match status" value="1"/>
</dbReference>
<evidence type="ECO:0000256" key="4">
    <source>
        <dbReference type="SAM" id="MobiDB-lite"/>
    </source>
</evidence>
<keyword evidence="5" id="KW-1133">Transmembrane helix</keyword>
<feature type="region of interest" description="Disordered" evidence="4">
    <location>
        <begin position="125"/>
        <end position="182"/>
    </location>
</feature>
<dbReference type="GO" id="GO:0000160">
    <property type="term" value="P:phosphorelay signal transduction system"/>
    <property type="evidence" value="ECO:0007669"/>
    <property type="project" value="InterPro"/>
</dbReference>
<dbReference type="AlphaFoldDB" id="A0A974Y1P2"/>
<dbReference type="InterPro" id="IPR036388">
    <property type="entry name" value="WH-like_DNA-bd_sf"/>
</dbReference>
<dbReference type="Pfam" id="PF00486">
    <property type="entry name" value="Trans_reg_C"/>
    <property type="match status" value="1"/>
</dbReference>
<name>A0A974Y1P2_9GAMM</name>
<reference evidence="7 8" key="1">
    <citation type="submission" date="2021-03" db="EMBL/GenBank/DDBJ databases">
        <title>Lysobacter sp. nov. isolated from soil of gangwondo yeongwol, south Korea.</title>
        <authorList>
            <person name="Kim K.R."/>
            <person name="Kim K.H."/>
            <person name="Jeon C.O."/>
        </authorList>
    </citation>
    <scope>NUCLEOTIDE SEQUENCE [LARGE SCALE GENOMIC DNA]</scope>
    <source>
        <strain evidence="7 8">R19</strain>
    </source>
</reference>
<feature type="transmembrane region" description="Helical" evidence="5">
    <location>
        <begin position="192"/>
        <end position="213"/>
    </location>
</feature>
<protein>
    <submittedName>
        <fullName evidence="7">Winged helix-turn-helix domain-containing protein</fullName>
    </submittedName>
</protein>
<feature type="coiled-coil region" evidence="3">
    <location>
        <begin position="741"/>
        <end position="802"/>
    </location>
</feature>
<dbReference type="KEGG" id="lsf:I8J32_008235"/>
<dbReference type="SUPFAM" id="SSF46894">
    <property type="entry name" value="C-terminal effector domain of the bipartite response regulators"/>
    <property type="match status" value="1"/>
</dbReference>
<dbReference type="EMBL" id="CP071518">
    <property type="protein sequence ID" value="QSX79806.1"/>
    <property type="molecule type" value="Genomic_DNA"/>
</dbReference>
<dbReference type="Proteomes" id="UP000639274">
    <property type="component" value="Chromosome"/>
</dbReference>
<evidence type="ECO:0000259" key="6">
    <source>
        <dbReference type="PROSITE" id="PS51755"/>
    </source>
</evidence>
<accession>A0A974Y1P2</accession>
<dbReference type="InterPro" id="IPR016032">
    <property type="entry name" value="Sig_transdc_resp-reg_C-effctor"/>
</dbReference>
<sequence>MAEPLHPSWPAGTRLLQVDDVQIDLRYRRVVRPEHESELPQRMFDLLLLFLAEPHVLHSRADLFTRVWPGVIVEDANLSQSVWMLRKALGESRKHWIRTVSKSGYVFEPPQPVTAIEPAATVAPADTPTNKVTAGPTPLAPLAPDPTPASTPLAASDPSLPGASPAGASLPGMTAANPPAGAVTARPRRPRIAAWLATAALVILAVGGSALWLHRARAPAAATAQASPQLAIALIDVEDKAAPGDARWPVKVLHSWVGWKLESLPEITLMTEAHLAADARHLSPRIVFLSSGIDSRDPTRVFVRARFDEGGKEHSLEQKGTRAQLPQLIDALSLELLAKLVPARAHARWPALALDTATAQRYAEGLETLDRRDWVATSKILQDVTERAPRFGLARLQLATAYSRLARASAAIEQTRTAGELLQPAPKEVMALLKAEESARDPLRQANAAAAFGALARQYPAKTLYLINQARTLMHAGKLQEALAILNLPQWESEPVGYRLQRLLHLASIYMAMGDPARARDTARDAEALAAAAGKGWEQERGESMLLMAQADTFELQEKADFQAYERAAQQFELAGDDMDALYARFLLETEKPGNAPSTRLDTLLVQARERGYRQLEVEILRTVAYRHYREGDMDAYRARLEQALATALTLGNDDSRYVLELDLLNEDFLRGRFDSADRRLTSLRASGQQGDFAIWVAQFDAVVAMSRGQYTPAGKALAQAIALVGKPAAGEEPSAAAARLACMQADLDLVKGRLENARTQLKACGHQPSMQVQANLGEAVIELLAGDRDTAKKQIRDARTELAKTPDNNPDRWLVDLWVASQLTRVGEAAESDKLYLAVLPHVRKAGYGWLIALTETGLAENAATRGDWVKVRGHVAAARGQLAEDVWSLSNRLDVVLAVAALDEGQTGRALELMTSVHARAHRNGDTITQAEIHSLMPSGVELGECTGTRRSALVARTGLRGATLDWLVKPSKVDAPLLIAQHRIR</sequence>
<feature type="compositionally biased region" description="Pro residues" evidence="4">
    <location>
        <begin position="138"/>
        <end position="149"/>
    </location>
</feature>
<keyword evidence="5" id="KW-0812">Transmembrane</keyword>
<evidence type="ECO:0000256" key="2">
    <source>
        <dbReference type="PROSITE-ProRule" id="PRU01091"/>
    </source>
</evidence>
<feature type="DNA-binding region" description="OmpR/PhoB-type" evidence="2">
    <location>
        <begin position="13"/>
        <end position="109"/>
    </location>
</feature>
<evidence type="ECO:0000256" key="3">
    <source>
        <dbReference type="SAM" id="Coils"/>
    </source>
</evidence>
<dbReference type="PROSITE" id="PS51755">
    <property type="entry name" value="OMPR_PHOB"/>
    <property type="match status" value="1"/>
</dbReference>
<dbReference type="GO" id="GO:0003677">
    <property type="term" value="F:DNA binding"/>
    <property type="evidence" value="ECO:0007669"/>
    <property type="project" value="UniProtKB-UniRule"/>
</dbReference>
<dbReference type="SMART" id="SM00862">
    <property type="entry name" value="Trans_reg_C"/>
    <property type="match status" value="1"/>
</dbReference>
<feature type="domain" description="OmpR/PhoB-type" evidence="6">
    <location>
        <begin position="13"/>
        <end position="109"/>
    </location>
</feature>
<gene>
    <name evidence="7" type="ORF">I8J32_008235</name>
</gene>
<organism evidence="7 8">
    <name type="scientific">Agrilutibacter solisilvae</name>
    <dbReference type="NCBI Taxonomy" id="2763317"/>
    <lineage>
        <taxon>Bacteria</taxon>
        <taxon>Pseudomonadati</taxon>
        <taxon>Pseudomonadota</taxon>
        <taxon>Gammaproteobacteria</taxon>
        <taxon>Lysobacterales</taxon>
        <taxon>Lysobacteraceae</taxon>
        <taxon>Agrilutibacter</taxon>
    </lineage>
</organism>
<feature type="compositionally biased region" description="Low complexity" evidence="4">
    <location>
        <begin position="150"/>
        <end position="161"/>
    </location>
</feature>
<keyword evidence="8" id="KW-1185">Reference proteome</keyword>
<evidence type="ECO:0000256" key="1">
    <source>
        <dbReference type="ARBA" id="ARBA00023125"/>
    </source>
</evidence>
<dbReference type="InterPro" id="IPR001867">
    <property type="entry name" value="OmpR/PhoB-type_DNA-bd"/>
</dbReference>
<keyword evidence="5" id="KW-0472">Membrane</keyword>
<dbReference type="InterPro" id="IPR011990">
    <property type="entry name" value="TPR-like_helical_dom_sf"/>
</dbReference>
<proteinExistence type="predicted"/>
<dbReference type="CDD" id="cd00383">
    <property type="entry name" value="trans_reg_C"/>
    <property type="match status" value="1"/>
</dbReference>